<dbReference type="PANTHER" id="PTHR33116:SF84">
    <property type="entry name" value="RNA-DIRECTED DNA POLYMERASE"/>
    <property type="match status" value="1"/>
</dbReference>
<evidence type="ECO:0000313" key="2">
    <source>
        <dbReference type="EMBL" id="KAH0773569.1"/>
    </source>
</evidence>
<dbReference type="PANTHER" id="PTHR33116">
    <property type="entry name" value="REVERSE TRANSCRIPTASE ZINC-BINDING DOMAIN-CONTAINING PROTEIN-RELATED-RELATED"/>
    <property type="match status" value="1"/>
</dbReference>
<dbReference type="InterPro" id="IPR000477">
    <property type="entry name" value="RT_dom"/>
</dbReference>
<dbReference type="SUPFAM" id="SSF56672">
    <property type="entry name" value="DNA/RNA polymerases"/>
    <property type="match status" value="1"/>
</dbReference>
<keyword evidence="3" id="KW-1185">Reference proteome</keyword>
<reference evidence="2 3" key="1">
    <citation type="journal article" date="2021" name="bioRxiv">
        <title>Chromosome-scale and haplotype-resolved genome assembly of a tetraploid potato cultivar.</title>
        <authorList>
            <person name="Sun H."/>
            <person name="Jiao W.-B."/>
            <person name="Krause K."/>
            <person name="Campoy J.A."/>
            <person name="Goel M."/>
            <person name="Folz-Donahue K."/>
            <person name="Kukat C."/>
            <person name="Huettel B."/>
            <person name="Schneeberger K."/>
        </authorList>
    </citation>
    <scope>NUCLEOTIDE SEQUENCE [LARGE SCALE GENOMIC DNA]</scope>
    <source>
        <strain evidence="2">SolTubOtavaFocal</strain>
        <tissue evidence="2">Leaves</tissue>
    </source>
</reference>
<sequence>MKIDLKKAYDMVRWDFLYEALQGYGFPEPFTQLVMRCVTSTKFTIKVNGEGHGYFQGRRGLRQGDPMSPLLFVLVMEYLTRLFGKMSEVPDFKFHPMCKSSKLIHLIFADDLIVLCKGNMNSIKRIIEALKHFSEVTGLVANVGKSSIFLASMEDSTKQLILKGIGFVLGSLPIRYLGLPLSSKNWSKVECHVMTRKVV</sequence>
<dbReference type="PROSITE" id="PS50878">
    <property type="entry name" value="RT_POL"/>
    <property type="match status" value="1"/>
</dbReference>
<protein>
    <recommendedName>
        <fullName evidence="1">Reverse transcriptase domain-containing protein</fullName>
    </recommendedName>
</protein>
<evidence type="ECO:0000313" key="3">
    <source>
        <dbReference type="Proteomes" id="UP000826656"/>
    </source>
</evidence>
<feature type="domain" description="Reverse transcriptase" evidence="1">
    <location>
        <begin position="1"/>
        <end position="181"/>
    </location>
</feature>
<dbReference type="EMBL" id="JAIVGD010000005">
    <property type="protein sequence ID" value="KAH0773569.1"/>
    <property type="molecule type" value="Genomic_DNA"/>
</dbReference>
<proteinExistence type="predicted"/>
<organism evidence="2 3">
    <name type="scientific">Solanum tuberosum</name>
    <name type="common">Potato</name>
    <dbReference type="NCBI Taxonomy" id="4113"/>
    <lineage>
        <taxon>Eukaryota</taxon>
        <taxon>Viridiplantae</taxon>
        <taxon>Streptophyta</taxon>
        <taxon>Embryophyta</taxon>
        <taxon>Tracheophyta</taxon>
        <taxon>Spermatophyta</taxon>
        <taxon>Magnoliopsida</taxon>
        <taxon>eudicotyledons</taxon>
        <taxon>Gunneridae</taxon>
        <taxon>Pentapetalae</taxon>
        <taxon>asterids</taxon>
        <taxon>lamiids</taxon>
        <taxon>Solanales</taxon>
        <taxon>Solanaceae</taxon>
        <taxon>Solanoideae</taxon>
        <taxon>Solaneae</taxon>
        <taxon>Solanum</taxon>
    </lineage>
</organism>
<evidence type="ECO:0000259" key="1">
    <source>
        <dbReference type="PROSITE" id="PS50878"/>
    </source>
</evidence>
<gene>
    <name evidence="2" type="ORF">KY290_010706</name>
</gene>
<dbReference type="Pfam" id="PF00078">
    <property type="entry name" value="RVT_1"/>
    <property type="match status" value="1"/>
</dbReference>
<dbReference type="Proteomes" id="UP000826656">
    <property type="component" value="Unassembled WGS sequence"/>
</dbReference>
<accession>A0ABQ7VYM4</accession>
<comment type="caution">
    <text evidence="2">The sequence shown here is derived from an EMBL/GenBank/DDBJ whole genome shotgun (WGS) entry which is preliminary data.</text>
</comment>
<dbReference type="InterPro" id="IPR043502">
    <property type="entry name" value="DNA/RNA_pol_sf"/>
</dbReference>
<name>A0ABQ7VYM4_SOLTU</name>